<dbReference type="STRING" id="349161.Dred_1222"/>
<dbReference type="HOGENOM" id="CLU_1728452_0_0_9"/>
<proteinExistence type="predicted"/>
<dbReference type="AlphaFoldDB" id="A4J3V3"/>
<name>A4J3V3_DESRM</name>
<organism evidence="1 2">
    <name type="scientific">Desulforamulus reducens (strain ATCC BAA-1160 / DSM 100696 / MI-1)</name>
    <name type="common">Desulfotomaculum reducens</name>
    <dbReference type="NCBI Taxonomy" id="349161"/>
    <lineage>
        <taxon>Bacteria</taxon>
        <taxon>Bacillati</taxon>
        <taxon>Bacillota</taxon>
        <taxon>Clostridia</taxon>
        <taxon>Eubacteriales</taxon>
        <taxon>Peptococcaceae</taxon>
        <taxon>Desulforamulus</taxon>
    </lineage>
</organism>
<protein>
    <submittedName>
        <fullName evidence="1">Uncharacterized protein</fullName>
    </submittedName>
</protein>
<keyword evidence="2" id="KW-1185">Reference proteome</keyword>
<gene>
    <name evidence="1" type="ordered locus">Dred_1222</name>
</gene>
<dbReference type="EMBL" id="CP000612">
    <property type="protein sequence ID" value="ABO49756.1"/>
    <property type="molecule type" value="Genomic_DNA"/>
</dbReference>
<reference evidence="1 2" key="1">
    <citation type="submission" date="2007-03" db="EMBL/GenBank/DDBJ databases">
        <title>Complete sequence of Desulfotomaculum reducens MI-1.</title>
        <authorList>
            <consortium name="US DOE Joint Genome Institute"/>
            <person name="Copeland A."/>
            <person name="Lucas S."/>
            <person name="Lapidus A."/>
            <person name="Barry K."/>
            <person name="Detter J.C."/>
            <person name="Glavina del Rio T."/>
            <person name="Hammon N."/>
            <person name="Israni S."/>
            <person name="Dalin E."/>
            <person name="Tice H."/>
            <person name="Pitluck S."/>
            <person name="Sims D."/>
            <person name="Brettin T."/>
            <person name="Bruce D."/>
            <person name="Han C."/>
            <person name="Tapia R."/>
            <person name="Schmutz J."/>
            <person name="Larimer F."/>
            <person name="Land M."/>
            <person name="Hauser L."/>
            <person name="Kyrpides N."/>
            <person name="Kim E."/>
            <person name="Tebo B.M."/>
            <person name="Richardson P."/>
        </authorList>
    </citation>
    <scope>NUCLEOTIDE SEQUENCE [LARGE SCALE GENOMIC DNA]</scope>
    <source>
        <strain evidence="1 2">MI-1</strain>
    </source>
</reference>
<accession>A4J3V3</accession>
<dbReference type="Proteomes" id="UP000001556">
    <property type="component" value="Chromosome"/>
</dbReference>
<dbReference type="eggNOG" id="ENOG503356N">
    <property type="taxonomic scope" value="Bacteria"/>
</dbReference>
<evidence type="ECO:0000313" key="1">
    <source>
        <dbReference type="EMBL" id="ABO49756.1"/>
    </source>
</evidence>
<dbReference type="RefSeq" id="WP_011877582.1">
    <property type="nucleotide sequence ID" value="NC_009253.1"/>
</dbReference>
<dbReference type="OrthoDB" id="1808144at2"/>
<evidence type="ECO:0000313" key="2">
    <source>
        <dbReference type="Proteomes" id="UP000001556"/>
    </source>
</evidence>
<sequence length="152" mass="16656">MSMKFNFKENESVKGRLDLKIRRKGVLVEEWGENLVVDAGRDGLAKLLGGQTGYSITKIALGSRGEDPAPGDTLVNAFTDVFKKAISSVSYPASGQVQFSFIITEADANGLSIRQFGLVCSNDVLFAHRTRDGKTIDKDDDISIEGTWTIYF</sequence>
<dbReference type="KEGG" id="drm:Dred_1222"/>